<keyword evidence="6" id="KW-0007">Acetylation</keyword>
<evidence type="ECO:0000256" key="7">
    <source>
        <dbReference type="PROSITE-ProRule" id="PRU00330"/>
    </source>
</evidence>
<dbReference type="AlphaFoldDB" id="L7MFY7"/>
<dbReference type="GO" id="GO:0006511">
    <property type="term" value="P:ubiquitin-dependent protein catabolic process"/>
    <property type="evidence" value="ECO:0007669"/>
    <property type="project" value="InterPro"/>
</dbReference>
<dbReference type="InterPro" id="IPR016157">
    <property type="entry name" value="Cullin_CS"/>
</dbReference>
<keyword evidence="5" id="KW-0832">Ubl conjugation</keyword>
<dbReference type="FunFam" id="3.30.230.130:FF:000003">
    <property type="entry name" value="Cullin 2"/>
    <property type="match status" value="1"/>
</dbReference>
<dbReference type="Gene3D" id="3.30.230.130">
    <property type="entry name" value="Cullin, Chain C, Domain 2"/>
    <property type="match status" value="1"/>
</dbReference>
<evidence type="ECO:0000256" key="5">
    <source>
        <dbReference type="ARBA" id="ARBA00022843"/>
    </source>
</evidence>
<feature type="domain" description="Cullin family profile" evidence="10">
    <location>
        <begin position="461"/>
        <end position="691"/>
    </location>
</feature>
<dbReference type="Pfam" id="PF26557">
    <property type="entry name" value="Cullin_AB"/>
    <property type="match status" value="1"/>
</dbReference>
<evidence type="ECO:0000256" key="8">
    <source>
        <dbReference type="RuleBase" id="RU003829"/>
    </source>
</evidence>
<dbReference type="SUPFAM" id="SSF75632">
    <property type="entry name" value="Cullin homology domain"/>
    <property type="match status" value="1"/>
</dbReference>
<organism evidence="11">
    <name type="scientific">Rhipicephalus pulchellus</name>
    <name type="common">Yellow backed tick</name>
    <name type="synonym">Dermacentor pulchellus</name>
    <dbReference type="NCBI Taxonomy" id="72859"/>
    <lineage>
        <taxon>Eukaryota</taxon>
        <taxon>Metazoa</taxon>
        <taxon>Ecdysozoa</taxon>
        <taxon>Arthropoda</taxon>
        <taxon>Chelicerata</taxon>
        <taxon>Arachnida</taxon>
        <taxon>Acari</taxon>
        <taxon>Parasitiformes</taxon>
        <taxon>Ixodida</taxon>
        <taxon>Ixodoidea</taxon>
        <taxon>Ixodidae</taxon>
        <taxon>Rhipicephalinae</taxon>
        <taxon>Rhipicephalus</taxon>
        <taxon>Rhipicephalus</taxon>
    </lineage>
</organism>
<feature type="compositionally biased region" description="Low complexity" evidence="9">
    <location>
        <begin position="384"/>
        <end position="401"/>
    </location>
</feature>
<dbReference type="GO" id="GO:0031981">
    <property type="term" value="C:nuclear lumen"/>
    <property type="evidence" value="ECO:0007669"/>
    <property type="project" value="UniProtKB-ARBA"/>
</dbReference>
<dbReference type="InterPro" id="IPR016159">
    <property type="entry name" value="Cullin_repeat-like_dom_sf"/>
</dbReference>
<evidence type="ECO:0000256" key="9">
    <source>
        <dbReference type="SAM" id="MobiDB-lite"/>
    </source>
</evidence>
<reference evidence="11" key="2">
    <citation type="journal article" date="2015" name="J. Proteomics">
        <title>Sexual differences in the sialomes of the zebra tick, Rhipicephalus pulchellus.</title>
        <authorList>
            <person name="Tan A.W."/>
            <person name="Francischetti I.M."/>
            <person name="Slovak M."/>
            <person name="Kini R.M."/>
            <person name="Ribeiro J.M."/>
        </authorList>
    </citation>
    <scope>NUCLEOTIDE SEQUENCE</scope>
    <source>
        <tissue evidence="11">Salivary gland</tissue>
    </source>
</reference>
<comment type="similarity">
    <text evidence="2 7 8">Belongs to the cullin family.</text>
</comment>
<accession>L7MFY7</accession>
<dbReference type="PANTHER" id="PTHR11932">
    <property type="entry name" value="CULLIN"/>
    <property type="match status" value="1"/>
</dbReference>
<proteinExistence type="evidence at transcript level"/>
<dbReference type="InterPro" id="IPR036388">
    <property type="entry name" value="WH-like_DNA-bd_sf"/>
</dbReference>
<evidence type="ECO:0000256" key="1">
    <source>
        <dbReference type="ARBA" id="ARBA00004906"/>
    </source>
</evidence>
<dbReference type="GO" id="GO:0031461">
    <property type="term" value="C:cullin-RING ubiquitin ligase complex"/>
    <property type="evidence" value="ECO:0007669"/>
    <property type="project" value="InterPro"/>
</dbReference>
<dbReference type="FunFam" id="1.20.1310.10:FF:000018">
    <property type="entry name" value="Cullin 2"/>
    <property type="match status" value="1"/>
</dbReference>
<dbReference type="InterPro" id="IPR001373">
    <property type="entry name" value="Cullin_N"/>
</dbReference>
<dbReference type="EMBL" id="GACK01001928">
    <property type="protein sequence ID" value="JAA63106.1"/>
    <property type="molecule type" value="mRNA"/>
</dbReference>
<protein>
    <submittedName>
        <fullName evidence="11">Putative isoform cra b</fullName>
    </submittedName>
</protein>
<comment type="pathway">
    <text evidence="1">Protein modification; protein ubiquitination.</text>
</comment>
<dbReference type="Gene3D" id="1.20.1310.10">
    <property type="entry name" value="Cullin Repeats"/>
    <property type="match status" value="4"/>
</dbReference>
<dbReference type="GO" id="GO:0031625">
    <property type="term" value="F:ubiquitin protein ligase binding"/>
    <property type="evidence" value="ECO:0007669"/>
    <property type="project" value="InterPro"/>
</dbReference>
<evidence type="ECO:0000256" key="3">
    <source>
        <dbReference type="ARBA" id="ARBA00022499"/>
    </source>
</evidence>
<dbReference type="PROSITE" id="PS50069">
    <property type="entry name" value="CULLIN_2"/>
    <property type="match status" value="1"/>
</dbReference>
<dbReference type="Pfam" id="PF10557">
    <property type="entry name" value="Cullin_Nedd8"/>
    <property type="match status" value="1"/>
</dbReference>
<dbReference type="FunFam" id="1.20.1310.10:FF:000012">
    <property type="entry name" value="Cullin 2"/>
    <property type="match status" value="1"/>
</dbReference>
<dbReference type="InterPro" id="IPR016158">
    <property type="entry name" value="Cullin_homology"/>
</dbReference>
<keyword evidence="4" id="KW-0597">Phosphoprotein</keyword>
<evidence type="ECO:0000256" key="4">
    <source>
        <dbReference type="ARBA" id="ARBA00022553"/>
    </source>
</evidence>
<dbReference type="InterPro" id="IPR059120">
    <property type="entry name" value="Cullin-like_AB"/>
</dbReference>
<keyword evidence="3" id="KW-1017">Isopeptide bond</keyword>
<dbReference type="FunFam" id="1.10.10.10:FF:000014">
    <property type="entry name" value="Cullin 1"/>
    <property type="match status" value="1"/>
</dbReference>
<dbReference type="Gene3D" id="1.10.10.10">
    <property type="entry name" value="Winged helix-like DNA-binding domain superfamily/Winged helix DNA-binding domain"/>
    <property type="match status" value="1"/>
</dbReference>
<name>L7MFY7_RHIPC</name>
<dbReference type="FunFam" id="1.20.1310.10:FF:000016">
    <property type="entry name" value="Cullin 2"/>
    <property type="match status" value="1"/>
</dbReference>
<dbReference type="InterPro" id="IPR036390">
    <property type="entry name" value="WH_DNA-bd_sf"/>
</dbReference>
<dbReference type="PROSITE" id="PS01256">
    <property type="entry name" value="CULLIN_1"/>
    <property type="match status" value="1"/>
</dbReference>
<dbReference type="SUPFAM" id="SSF46785">
    <property type="entry name" value="Winged helix' DNA-binding domain"/>
    <property type="match status" value="1"/>
</dbReference>
<evidence type="ECO:0000259" key="10">
    <source>
        <dbReference type="PROSITE" id="PS50069"/>
    </source>
</evidence>
<dbReference type="InterPro" id="IPR036317">
    <property type="entry name" value="Cullin_homology_sf"/>
</dbReference>
<dbReference type="InterPro" id="IPR045093">
    <property type="entry name" value="Cullin"/>
</dbReference>
<dbReference type="InterPro" id="IPR019559">
    <property type="entry name" value="Cullin_neddylation_domain"/>
</dbReference>
<reference evidence="11" key="1">
    <citation type="submission" date="2012-11" db="EMBL/GenBank/DDBJ databases">
        <authorList>
            <person name="Lucero-Rivera Y.E."/>
            <person name="Tovar-Ramirez D."/>
        </authorList>
    </citation>
    <scope>NUCLEOTIDE SEQUENCE</scope>
    <source>
        <tissue evidence="11">Salivary gland</tissue>
    </source>
</reference>
<dbReference type="SUPFAM" id="SSF74788">
    <property type="entry name" value="Cullin repeat-like"/>
    <property type="match status" value="1"/>
</dbReference>
<feature type="non-terminal residue" evidence="11">
    <location>
        <position position="1"/>
    </location>
</feature>
<evidence type="ECO:0000256" key="6">
    <source>
        <dbReference type="ARBA" id="ARBA00022990"/>
    </source>
</evidence>
<evidence type="ECO:0000313" key="11">
    <source>
        <dbReference type="EMBL" id="JAA63106.1"/>
    </source>
</evidence>
<feature type="compositionally biased region" description="Gly residues" evidence="9">
    <location>
        <begin position="374"/>
        <end position="383"/>
    </location>
</feature>
<dbReference type="Pfam" id="PF00888">
    <property type="entry name" value="Cullin"/>
    <property type="match status" value="1"/>
</dbReference>
<evidence type="ECO:0000256" key="2">
    <source>
        <dbReference type="ARBA" id="ARBA00006019"/>
    </source>
</evidence>
<sequence>PILPSQNEGSRWLWQSKFAGELNLHCRSRIVVFACPGASSAFSQVASSMSLKPKRIDFECTWEQLRDTVAGVITLGKVPRPVWNDRFSDVYALCVAFPEPLGDRLYLETKKFLNAHVQHLYELVVSGDDLLAAYYKHWLQYSQGIDYLNKLYMYLNTQHIKKHKLSEADLSYGSVEPTEQLLEVGELGLDLWRRNMVQPLRSSLLTLLLQALAQDREGRCPQQRVVQGVILSFVQVEEYKRKQPLALYQELFETPFLAETGKHLQREAHRLLEECDCSAYMERVLHVLAQENLRAHRFLHPSSYPKVTRECEQQMVGAHLAFLQQECGPMMEAERRTDLSRMYTLLRPLGPRALEVLVSQLQRHVERVGLGRLQQGGNGGGGAALATASSSSTSVDSGSQSPAQANAISPQHFVEAVLQVHATYQDMVKEVFQGDQQFVGALDKACATVINNRGTAKQPCRSPELLAKYCDALLKKSAKGISESEVEDKLTQSITVFKYIDDKDVFQKFYAKMLAKRLIHSQSMSMDVEEAMINKLKQACGYEFTSKLHRMFTDMSVSADLNNKFNAYLKAESIDLGINFSIYVLQAGAWPLGQSAVSPFAIPLELERSVQKFEHFYQSKFSGRKLSWLQHLCQAEVRLCYLRRSYLVSLGTYQMALLLPFESVDSLAVRDLQEATRLAQDQLLRQLQGLLDARLLLCNEEGPLTPSTVLHLNKSYSNKRTKFKISAVIQKEAAQQELEQTHSSVDEDRKLYLQAAVVRIMKARKVLRHNTLIQEVISQAKNRFVPSIAMIKKCIEALIDKQYLERTPNSTDEYCYVA</sequence>
<dbReference type="SMART" id="SM00884">
    <property type="entry name" value="Cullin_Nedd8"/>
    <property type="match status" value="1"/>
</dbReference>
<feature type="region of interest" description="Disordered" evidence="9">
    <location>
        <begin position="372"/>
        <end position="406"/>
    </location>
</feature>
<dbReference type="SMART" id="SM00182">
    <property type="entry name" value="CULLIN"/>
    <property type="match status" value="1"/>
</dbReference>